<feature type="transmembrane region" description="Helical" evidence="6">
    <location>
        <begin position="135"/>
        <end position="152"/>
    </location>
</feature>
<accession>A0A939KFH9</accession>
<evidence type="ECO:0000313" key="8">
    <source>
        <dbReference type="EMBL" id="MBO1264477.1"/>
    </source>
</evidence>
<dbReference type="AlphaFoldDB" id="A0A939KFH9"/>
<dbReference type="EMBL" id="JAFNJU010000003">
    <property type="protein sequence ID" value="MBO1264477.1"/>
    <property type="molecule type" value="Genomic_DNA"/>
</dbReference>
<dbReference type="GO" id="GO:0005436">
    <property type="term" value="F:sodium:phosphate symporter activity"/>
    <property type="evidence" value="ECO:0007669"/>
    <property type="project" value="InterPro"/>
</dbReference>
<feature type="transmembrane region" description="Helical" evidence="6">
    <location>
        <begin position="48"/>
        <end position="73"/>
    </location>
</feature>
<dbReference type="NCBIfam" id="NF037997">
    <property type="entry name" value="Na_Pi_symport"/>
    <property type="match status" value="1"/>
</dbReference>
<gene>
    <name evidence="8" type="ORF">J3A84_05415</name>
</gene>
<sequence length="551" mass="60954">MIQFIFGIVGGTALLMYGVDMMGEGLERMSGNMMKRILERFTGKLWKAFLAGIFLTAVVQSSTAISVLSVGFVNSGIMKLSQAIGIIYGANIGTTITAQFMAFSFSFNLIQLSLPIVAIGFIMKTMGKGSKIINAGHSVMGVGFLLLGLMILNEGIPYMQQNESIQYFFSHYASNVFLGILIGTVTTALVHSSSATVGIVILLGNAGLISLTTAVILMLGDNIGTSVTALIASINGNINARRTAWGHALHNVIGVVLALPFLHLFVRFIEYFTLTVQGSTNIQLQIANSHTIFNIVVALIFLPLNDYFVKLLLTIIKEKKSSQKGQVSYLDKLLLDTPVAALGASLRELRRTTAYSRTMVRNVFSSILENNLDALKEVGSMEKNVVLLQKDLTNYMIALSKRTLSETQSIMLPGIIKGAKYLERMANHTGHLMELQKDRVEKEMFFTEDALSEMKEVSELLDEMYERTCSNLSSYREADFVEMKNLHASIDLKLESYSISHVHRLENEECSLDASLIYLEMLSTLESISDYLYKIEKLCRYELRGIPAPVE</sequence>
<evidence type="ECO:0000256" key="1">
    <source>
        <dbReference type="ARBA" id="ARBA00004651"/>
    </source>
</evidence>
<comment type="caution">
    <text evidence="8">The sequence shown here is derived from an EMBL/GenBank/DDBJ whole genome shotgun (WGS) entry which is preliminary data.</text>
</comment>
<dbReference type="GO" id="GO:0005886">
    <property type="term" value="C:plasma membrane"/>
    <property type="evidence" value="ECO:0007669"/>
    <property type="project" value="UniProtKB-SubCell"/>
</dbReference>
<keyword evidence="4 6" id="KW-1133">Transmembrane helix</keyword>
<evidence type="ECO:0000259" key="7">
    <source>
        <dbReference type="Pfam" id="PF01895"/>
    </source>
</evidence>
<dbReference type="Pfam" id="PF02690">
    <property type="entry name" value="Na_Pi_cotrans"/>
    <property type="match status" value="1"/>
</dbReference>
<feature type="transmembrane region" description="Helical" evidence="6">
    <location>
        <begin position="252"/>
        <end position="272"/>
    </location>
</feature>
<feature type="transmembrane region" description="Helical" evidence="6">
    <location>
        <begin position="197"/>
        <end position="217"/>
    </location>
</feature>
<protein>
    <submittedName>
        <fullName evidence="8">Na/Pi cotransporter family protein</fullName>
    </submittedName>
</protein>
<evidence type="ECO:0000256" key="3">
    <source>
        <dbReference type="ARBA" id="ARBA00022692"/>
    </source>
</evidence>
<reference evidence="8" key="1">
    <citation type="submission" date="2021-03" db="EMBL/GenBank/DDBJ databases">
        <title>Proteiniclasticum marinus sp. nov., isolated from tidal flat sediment.</title>
        <authorList>
            <person name="Namirimu T."/>
            <person name="Yang J.-A."/>
            <person name="Yang S.-H."/>
            <person name="Kim Y.-J."/>
            <person name="Kwon K.K."/>
        </authorList>
    </citation>
    <scope>NUCLEOTIDE SEQUENCE</scope>
    <source>
        <strain evidence="8">SCR006</strain>
    </source>
</reference>
<dbReference type="InterPro" id="IPR026022">
    <property type="entry name" value="PhoU_dom"/>
</dbReference>
<keyword evidence="5 6" id="KW-0472">Membrane</keyword>
<dbReference type="GO" id="GO:0044341">
    <property type="term" value="P:sodium-dependent phosphate transport"/>
    <property type="evidence" value="ECO:0007669"/>
    <property type="project" value="InterPro"/>
</dbReference>
<keyword evidence="3 6" id="KW-0812">Transmembrane</keyword>
<dbReference type="RefSeq" id="WP_207598987.1">
    <property type="nucleotide sequence ID" value="NZ_JAFNJU010000003.1"/>
</dbReference>
<dbReference type="PANTHER" id="PTHR10010:SF46">
    <property type="entry name" value="SODIUM-DEPENDENT PHOSPHATE TRANSPORT PROTEIN 2B"/>
    <property type="match status" value="1"/>
</dbReference>
<evidence type="ECO:0000256" key="2">
    <source>
        <dbReference type="ARBA" id="ARBA00022475"/>
    </source>
</evidence>
<comment type="subcellular location">
    <subcellularLocation>
        <location evidence="1">Cell membrane</location>
        <topology evidence="1">Multi-pass membrane protein</topology>
    </subcellularLocation>
</comment>
<evidence type="ECO:0000256" key="4">
    <source>
        <dbReference type="ARBA" id="ARBA00022989"/>
    </source>
</evidence>
<evidence type="ECO:0000256" key="6">
    <source>
        <dbReference type="SAM" id="Phobius"/>
    </source>
</evidence>
<name>A0A939KFH9_9CLOT</name>
<feature type="domain" description="PhoU" evidence="7">
    <location>
        <begin position="352"/>
        <end position="433"/>
    </location>
</feature>
<organism evidence="8 9">
    <name type="scientific">Proteiniclasticum aestuarii</name>
    <dbReference type="NCBI Taxonomy" id="2817862"/>
    <lineage>
        <taxon>Bacteria</taxon>
        <taxon>Bacillati</taxon>
        <taxon>Bacillota</taxon>
        <taxon>Clostridia</taxon>
        <taxon>Eubacteriales</taxon>
        <taxon>Clostridiaceae</taxon>
        <taxon>Proteiniclasticum</taxon>
    </lineage>
</organism>
<evidence type="ECO:0000256" key="5">
    <source>
        <dbReference type="ARBA" id="ARBA00023136"/>
    </source>
</evidence>
<dbReference type="Proteomes" id="UP000664218">
    <property type="component" value="Unassembled WGS sequence"/>
</dbReference>
<dbReference type="Gene3D" id="1.20.58.220">
    <property type="entry name" value="Phosphate transport system protein phou homolog 2, domain 2"/>
    <property type="match status" value="1"/>
</dbReference>
<feature type="transmembrane region" description="Helical" evidence="6">
    <location>
        <begin position="100"/>
        <end position="123"/>
    </location>
</feature>
<dbReference type="Pfam" id="PF01895">
    <property type="entry name" value="PhoU"/>
    <property type="match status" value="1"/>
</dbReference>
<feature type="transmembrane region" description="Helical" evidence="6">
    <location>
        <begin position="172"/>
        <end position="190"/>
    </location>
</feature>
<feature type="transmembrane region" description="Helical" evidence="6">
    <location>
        <begin position="6"/>
        <end position="27"/>
    </location>
</feature>
<dbReference type="InterPro" id="IPR038078">
    <property type="entry name" value="PhoU-like_sf"/>
</dbReference>
<dbReference type="InterPro" id="IPR003841">
    <property type="entry name" value="Na/Pi_transpt"/>
</dbReference>
<keyword evidence="9" id="KW-1185">Reference proteome</keyword>
<proteinExistence type="predicted"/>
<keyword evidence="2" id="KW-1003">Cell membrane</keyword>
<evidence type="ECO:0000313" key="9">
    <source>
        <dbReference type="Proteomes" id="UP000664218"/>
    </source>
</evidence>
<dbReference type="SUPFAM" id="SSF109755">
    <property type="entry name" value="PhoU-like"/>
    <property type="match status" value="1"/>
</dbReference>
<dbReference type="InterPro" id="IPR004633">
    <property type="entry name" value="NaPi_cotrn-rel/YqeW-like"/>
</dbReference>
<dbReference type="NCBIfam" id="TIGR00704">
    <property type="entry name" value="NaPi_cotrn_rel"/>
    <property type="match status" value="1"/>
</dbReference>
<feature type="transmembrane region" description="Helical" evidence="6">
    <location>
        <begin position="292"/>
        <end position="313"/>
    </location>
</feature>
<dbReference type="PANTHER" id="PTHR10010">
    <property type="entry name" value="SOLUTE CARRIER FAMILY 34 SODIUM PHOSPHATE , MEMBER 2-RELATED"/>
    <property type="match status" value="1"/>
</dbReference>